<dbReference type="InterPro" id="IPR024932">
    <property type="entry name" value="ApbE"/>
</dbReference>
<gene>
    <name evidence="11" type="ORF">SAMN05518682_1119</name>
</gene>
<dbReference type="Proteomes" id="UP000186235">
    <property type="component" value="Unassembled WGS sequence"/>
</dbReference>
<evidence type="ECO:0000256" key="9">
    <source>
        <dbReference type="ARBA" id="ARBA00031306"/>
    </source>
</evidence>
<dbReference type="GO" id="GO:0046872">
    <property type="term" value="F:metal ion binding"/>
    <property type="evidence" value="ECO:0007669"/>
    <property type="project" value="UniProtKB-KW"/>
</dbReference>
<evidence type="ECO:0000256" key="1">
    <source>
        <dbReference type="ARBA" id="ARBA00001946"/>
    </source>
</evidence>
<keyword evidence="8" id="KW-0460">Magnesium</keyword>
<evidence type="ECO:0000256" key="8">
    <source>
        <dbReference type="ARBA" id="ARBA00022842"/>
    </source>
</evidence>
<keyword evidence="4" id="KW-0285">Flavoprotein</keyword>
<dbReference type="Gene3D" id="3.10.520.10">
    <property type="entry name" value="ApbE-like domains"/>
    <property type="match status" value="2"/>
</dbReference>
<evidence type="ECO:0000313" key="11">
    <source>
        <dbReference type="EMBL" id="SIQ07863.1"/>
    </source>
</evidence>
<evidence type="ECO:0000256" key="3">
    <source>
        <dbReference type="ARBA" id="ARBA00016337"/>
    </source>
</evidence>
<protein>
    <recommendedName>
        <fullName evidence="3">FAD:protein FMN transferase</fullName>
        <ecNumber evidence="2">2.7.1.180</ecNumber>
    </recommendedName>
    <alternativeName>
        <fullName evidence="9">Flavin transferase</fullName>
    </alternativeName>
</protein>
<dbReference type="RefSeq" id="WP_076404591.1">
    <property type="nucleotide sequence ID" value="NZ_FTMI01000002.1"/>
</dbReference>
<dbReference type="PANTHER" id="PTHR30040:SF2">
    <property type="entry name" value="FAD:PROTEIN FMN TRANSFERASE"/>
    <property type="match status" value="1"/>
</dbReference>
<keyword evidence="11" id="KW-0449">Lipoprotein</keyword>
<dbReference type="EC" id="2.7.1.180" evidence="2"/>
<dbReference type="InterPro" id="IPR003374">
    <property type="entry name" value="ApbE-like_sf"/>
</dbReference>
<accession>A0A1N6PU75</accession>
<comment type="cofactor">
    <cofactor evidence="1">
        <name>Mg(2+)</name>
        <dbReference type="ChEBI" id="CHEBI:18420"/>
    </cofactor>
</comment>
<dbReference type="SUPFAM" id="SSF143631">
    <property type="entry name" value="ApbE-like"/>
    <property type="match status" value="1"/>
</dbReference>
<keyword evidence="7" id="KW-0274">FAD</keyword>
<keyword evidence="12" id="KW-1185">Reference proteome</keyword>
<reference evidence="12" key="1">
    <citation type="submission" date="2017-01" db="EMBL/GenBank/DDBJ databases">
        <authorList>
            <person name="Varghese N."/>
            <person name="Submissions S."/>
        </authorList>
    </citation>
    <scope>NUCLEOTIDE SEQUENCE [LARGE SCALE GENOMIC DNA]</scope>
    <source>
        <strain evidence="12">3bp</strain>
    </source>
</reference>
<evidence type="ECO:0000256" key="10">
    <source>
        <dbReference type="ARBA" id="ARBA00048540"/>
    </source>
</evidence>
<dbReference type="AlphaFoldDB" id="A0A1N6PU75"/>
<dbReference type="Pfam" id="PF02424">
    <property type="entry name" value="ApbE"/>
    <property type="match status" value="1"/>
</dbReference>
<evidence type="ECO:0000256" key="7">
    <source>
        <dbReference type="ARBA" id="ARBA00022827"/>
    </source>
</evidence>
<proteinExistence type="predicted"/>
<evidence type="ECO:0000256" key="5">
    <source>
        <dbReference type="ARBA" id="ARBA00022679"/>
    </source>
</evidence>
<keyword evidence="5" id="KW-0808">Transferase</keyword>
<dbReference type="PANTHER" id="PTHR30040">
    <property type="entry name" value="THIAMINE BIOSYNTHESIS LIPOPROTEIN APBE"/>
    <property type="match status" value="1"/>
</dbReference>
<evidence type="ECO:0000256" key="4">
    <source>
        <dbReference type="ARBA" id="ARBA00022630"/>
    </source>
</evidence>
<comment type="catalytic activity">
    <reaction evidence="10">
        <text>L-threonyl-[protein] + FAD = FMN-L-threonyl-[protein] + AMP + H(+)</text>
        <dbReference type="Rhea" id="RHEA:36847"/>
        <dbReference type="Rhea" id="RHEA-COMP:11060"/>
        <dbReference type="Rhea" id="RHEA-COMP:11061"/>
        <dbReference type="ChEBI" id="CHEBI:15378"/>
        <dbReference type="ChEBI" id="CHEBI:30013"/>
        <dbReference type="ChEBI" id="CHEBI:57692"/>
        <dbReference type="ChEBI" id="CHEBI:74257"/>
        <dbReference type="ChEBI" id="CHEBI:456215"/>
        <dbReference type="EC" id="2.7.1.180"/>
    </reaction>
</comment>
<evidence type="ECO:0000313" key="12">
    <source>
        <dbReference type="Proteomes" id="UP000186235"/>
    </source>
</evidence>
<dbReference type="EMBL" id="FTMI01000002">
    <property type="protein sequence ID" value="SIQ07863.1"/>
    <property type="molecule type" value="Genomic_DNA"/>
</dbReference>
<dbReference type="GO" id="GO:0016740">
    <property type="term" value="F:transferase activity"/>
    <property type="evidence" value="ECO:0007669"/>
    <property type="project" value="UniProtKB-KW"/>
</dbReference>
<sequence length="239" mass="24487">MGLPMSLDLRAPDDERAQAAARAAFAVLHAADARFSGRRADSELSRHRRGLVARPSRDLREVLDLAEAARVASGGAFDVHRPDGTLDTDGVVKGWAAQRAVDRLVAAGFSDLCLNAGGDVAVRGGPEPGRPWVVGVRSPARVDGLVARVELHDGAVATSGTYERGLHVWDGRTGAAARGLLSATVVAPDLTTADVLATSVLALGEEGVAWAVDQGAALVLAVLPDGTVVSDGPAGRAAA</sequence>
<name>A0A1N6PU75_9MICO</name>
<evidence type="ECO:0000256" key="6">
    <source>
        <dbReference type="ARBA" id="ARBA00022723"/>
    </source>
</evidence>
<keyword evidence="6" id="KW-0479">Metal-binding</keyword>
<organism evidence="11 12">
    <name type="scientific">Cellulosimicrobium aquatile</name>
    <dbReference type="NCBI Taxonomy" id="1612203"/>
    <lineage>
        <taxon>Bacteria</taxon>
        <taxon>Bacillati</taxon>
        <taxon>Actinomycetota</taxon>
        <taxon>Actinomycetes</taxon>
        <taxon>Micrococcales</taxon>
        <taxon>Promicromonosporaceae</taxon>
        <taxon>Cellulosimicrobium</taxon>
    </lineage>
</organism>
<evidence type="ECO:0000256" key="2">
    <source>
        <dbReference type="ARBA" id="ARBA00011955"/>
    </source>
</evidence>